<sequence length="342" mass="39447">MIKKNRAEISGLVIHKVANKFNSGSNALSEKTVRFDEESYELVLPFLLNPFTKEVLSYRFDNELSKLNKITDAIFKDEDSFMEGSKNIVNHLYEQSNSATIKNGDVLVVFFDGIEYKDVLVEAIGIFKIETKTNFLQTYLEDGNFDVVTQSGISIKKFDKGCLILNTSDDNGRVVLSIDNNNYDAQYWNKNFLDVKYSDDKNLHTHIYLDMCKQFADDVIIAKKEKGEFLSGVLDHFKENETVVHEELKEELFETKANQDLFAEYKNTYESFNDAIIRNSVEVSDPVVKKEKSKLKTEIKLDTNIKISLDVDAPDAAKEYLELGYDEEKKMKYYKVYFNAEK</sequence>
<proteinExistence type="predicted"/>
<accession>A0A8E4ZK52</accession>
<dbReference type="GO" id="GO:0009295">
    <property type="term" value="C:nucleoid"/>
    <property type="evidence" value="ECO:0007669"/>
    <property type="project" value="InterPro"/>
</dbReference>
<name>A0A8E4ZK52_9CAUD</name>
<dbReference type="Pfam" id="PF04245">
    <property type="entry name" value="NA37"/>
    <property type="match status" value="1"/>
</dbReference>
<gene>
    <name evidence="1" type="ORF">Gundel1_27</name>
</gene>
<reference evidence="1" key="1">
    <citation type="submission" date="2020-07" db="EMBL/GenBank/DDBJ databases">
        <title>Highly diverse flavobacterial phages as mortality factor during North Sea spring blooms.</title>
        <authorList>
            <person name="Bartlau N."/>
            <person name="Wichels A."/>
            <person name="Krohne G."/>
            <person name="Adriaenssens E.M."/>
            <person name="Heins A."/>
            <person name="Fuchs B.M."/>
            <person name="Amann R."/>
            <person name="Moraru C."/>
        </authorList>
    </citation>
    <scope>NUCLEOTIDE SEQUENCE</scope>
</reference>
<dbReference type="Proteomes" id="UP000693868">
    <property type="component" value="Segment"/>
</dbReference>
<dbReference type="EMBL" id="MT732474">
    <property type="protein sequence ID" value="QQV91458.1"/>
    <property type="molecule type" value="Genomic_DNA"/>
</dbReference>
<keyword evidence="2" id="KW-1185">Reference proteome</keyword>
<evidence type="ECO:0000313" key="2">
    <source>
        <dbReference type="Proteomes" id="UP000693868"/>
    </source>
</evidence>
<dbReference type="InterPro" id="IPR007358">
    <property type="entry name" value="Nucleoid_associated_NdpA"/>
</dbReference>
<organism evidence="1 2">
    <name type="scientific">Tenacibaculum phage Gundel_1</name>
    <dbReference type="NCBI Taxonomy" id="2745672"/>
    <lineage>
        <taxon>Viruses</taxon>
        <taxon>Duplodnaviria</taxon>
        <taxon>Heunggongvirae</taxon>
        <taxon>Uroviricota</taxon>
        <taxon>Caudoviricetes</taxon>
        <taxon>Pachyviridae</taxon>
        <taxon>Gundelvirus</taxon>
        <taxon>Gundelvirus Gundel</taxon>
    </lineage>
</organism>
<evidence type="ECO:0000313" key="1">
    <source>
        <dbReference type="EMBL" id="QQV91458.1"/>
    </source>
</evidence>
<protein>
    <submittedName>
        <fullName evidence="1">Nucleoid-associated protein</fullName>
    </submittedName>
</protein>